<evidence type="ECO:0000313" key="2">
    <source>
        <dbReference type="Proteomes" id="UP001176468"/>
    </source>
</evidence>
<evidence type="ECO:0000313" key="1">
    <source>
        <dbReference type="EMBL" id="MDO7843878.1"/>
    </source>
</evidence>
<accession>A0ABT9A219</accession>
<dbReference type="RefSeq" id="WP_304562336.1">
    <property type="nucleotide sequence ID" value="NZ_JAUQSZ010000012.1"/>
</dbReference>
<reference evidence="1" key="1">
    <citation type="submission" date="2023-07" db="EMBL/GenBank/DDBJ databases">
        <authorList>
            <person name="Kim M.K."/>
        </authorList>
    </citation>
    <scope>NUCLEOTIDE SEQUENCE</scope>
    <source>
        <strain evidence="1">CA1-15</strain>
    </source>
</reference>
<keyword evidence="2" id="KW-1185">Reference proteome</keyword>
<sequence>MRFLLALVGIAAIIVIAMMALGMMTLQTKPGSLPTVSVAGGAAPEVHANVATISLGTENKTVDVPTVTTTQKTIAVPSIHVNKPGDGTTNTAAAQ</sequence>
<dbReference type="EMBL" id="JAUQSZ010000012">
    <property type="protein sequence ID" value="MDO7843878.1"/>
    <property type="molecule type" value="Genomic_DNA"/>
</dbReference>
<organism evidence="1 2">
    <name type="scientific">Sphingomonas immobilis</name>
    <dbReference type="NCBI Taxonomy" id="3063997"/>
    <lineage>
        <taxon>Bacteria</taxon>
        <taxon>Pseudomonadati</taxon>
        <taxon>Pseudomonadota</taxon>
        <taxon>Alphaproteobacteria</taxon>
        <taxon>Sphingomonadales</taxon>
        <taxon>Sphingomonadaceae</taxon>
        <taxon>Sphingomonas</taxon>
    </lineage>
</organism>
<proteinExistence type="predicted"/>
<dbReference type="Proteomes" id="UP001176468">
    <property type="component" value="Unassembled WGS sequence"/>
</dbReference>
<name>A0ABT9A219_9SPHN</name>
<gene>
    <name evidence="1" type="ORF">Q5H94_16210</name>
</gene>
<comment type="caution">
    <text evidence="1">The sequence shown here is derived from an EMBL/GenBank/DDBJ whole genome shotgun (WGS) entry which is preliminary data.</text>
</comment>
<protein>
    <submittedName>
        <fullName evidence="1">Uncharacterized protein</fullName>
    </submittedName>
</protein>